<keyword evidence="9 12" id="KW-1133">Transmembrane helix</keyword>
<dbReference type="GO" id="GO:0005886">
    <property type="term" value="C:plasma membrane"/>
    <property type="evidence" value="ECO:0007669"/>
    <property type="project" value="UniProtKB-SubCell"/>
</dbReference>
<feature type="transmembrane region" description="Helical" evidence="12">
    <location>
        <begin position="262"/>
        <end position="284"/>
    </location>
</feature>
<dbReference type="PANTHER" id="PTHR30540">
    <property type="entry name" value="OSMOTIC STRESS POTASSIUM TRANSPORTER"/>
    <property type="match status" value="1"/>
</dbReference>
<evidence type="ECO:0000256" key="12">
    <source>
        <dbReference type="HAMAP-Rule" id="MF_01522"/>
    </source>
</evidence>
<comment type="function">
    <text evidence="12">Transport of potassium into the cell. Likely operates as a K(+):H(+) symporter.</text>
</comment>
<evidence type="ECO:0000256" key="7">
    <source>
        <dbReference type="ARBA" id="ARBA00022847"/>
    </source>
</evidence>
<proteinExistence type="inferred from homology"/>
<evidence type="ECO:0000259" key="14">
    <source>
        <dbReference type="Pfam" id="PF22776"/>
    </source>
</evidence>
<dbReference type="HAMAP" id="MF_01522">
    <property type="entry name" value="Kup"/>
    <property type="match status" value="1"/>
</dbReference>
<dbReference type="Pfam" id="PF22776">
    <property type="entry name" value="K_trans_C"/>
    <property type="match status" value="1"/>
</dbReference>
<evidence type="ECO:0000313" key="15">
    <source>
        <dbReference type="EMBL" id="PCS17718.1"/>
    </source>
</evidence>
<dbReference type="GO" id="GO:0015293">
    <property type="term" value="F:symporter activity"/>
    <property type="evidence" value="ECO:0007669"/>
    <property type="project" value="UniProtKB-UniRule"/>
</dbReference>
<evidence type="ECO:0000256" key="6">
    <source>
        <dbReference type="ARBA" id="ARBA00022692"/>
    </source>
</evidence>
<comment type="caution">
    <text evidence="15">The sequence shown here is derived from an EMBL/GenBank/DDBJ whole genome shotgun (WGS) entry which is preliminary data.</text>
</comment>
<dbReference type="InterPro" id="IPR023051">
    <property type="entry name" value="Kup"/>
</dbReference>
<comment type="similarity">
    <text evidence="2 12">Belongs to the HAK/KUP transporter (TC 2.A.72) family.</text>
</comment>
<feature type="domain" description="K+ potassium transporter C-terminal" evidence="14">
    <location>
        <begin position="496"/>
        <end position="651"/>
    </location>
</feature>
<keyword evidence="7 12" id="KW-0769">Symport</keyword>
<dbReference type="InterPro" id="IPR053952">
    <property type="entry name" value="K_trans_C"/>
</dbReference>
<gene>
    <name evidence="12" type="primary">kup</name>
    <name evidence="15" type="ORF">RU92_GL002402</name>
</gene>
<accession>A0A2A5SS17</accession>
<dbReference type="PANTHER" id="PTHR30540:SF79">
    <property type="entry name" value="LOW AFFINITY POTASSIUM TRANSPORT SYSTEM PROTEIN KUP"/>
    <property type="match status" value="1"/>
</dbReference>
<sequence length="683" mass="76513">MQLEKVEGAKMGYQHNRSFNKATGAGFIIAMGIVYGDIGTSPLYTMESIVQGQGGLERISETSIIGALSLIIWTLTLITTVKYVWIALKADNNHEGGIFSLFTLVRKYAKWLIIPAMIGGAALLSDGALTPAVTVTSAIEGLRSIPAFHEAFGQQQLPIVIITLAILAILFLIQRFGTSIVGKVFGPVMFIWFSFLGITGLINLFGDFSVLQAINPYWAIHLLLSPENKAGIFVLGSVFLATTGAEALYSDLGHVGRGNIHVSWPFVKVCIILSYCGQAAWLLQNRGKSLGDINPFFAVLPQSLIIFSVILATLAAIIASQALISGSFTLVSEAIRLKLLPRLRINYPGETFGQLYIPAVNLGLWLAASFIVVYFQSSAHMEAAYGLAITVTMLMTTILLTVYLAQHQKVKKVFVVLFFGAFIFIEGLFFAASAVKFLHGGYVVVILAALILFVMAIWHKSDQLFYKYLKSSNLNDYKEQMNKLRKDESYDLYHTNVVYLTAKMDKEWIDRSILYSILDKRPKKAEVYWFVKVNVTDEPYTSEYEVDMLGTDFIVCVNLYLGFHMRQEIPRYLRTIVTNLMESGRLPQQHQPYSIIPGRKVGDFRFILLEEKLINARQMPAFERFVLQTKEQIKKITASPARWFGLHFSEVTVETVPLVLSDVRNLEIHERISKENEVENLSK</sequence>
<feature type="transmembrane region" description="Helical" evidence="12">
    <location>
        <begin position="185"/>
        <end position="210"/>
    </location>
</feature>
<evidence type="ECO:0000256" key="1">
    <source>
        <dbReference type="ARBA" id="ARBA00004141"/>
    </source>
</evidence>
<keyword evidence="11 12" id="KW-0472">Membrane</keyword>
<evidence type="ECO:0000256" key="8">
    <source>
        <dbReference type="ARBA" id="ARBA00022958"/>
    </source>
</evidence>
<comment type="catalytic activity">
    <reaction evidence="12">
        <text>K(+)(in) + H(+)(in) = K(+)(out) + H(+)(out)</text>
        <dbReference type="Rhea" id="RHEA:28490"/>
        <dbReference type="ChEBI" id="CHEBI:15378"/>
        <dbReference type="ChEBI" id="CHEBI:29103"/>
    </reaction>
</comment>
<evidence type="ECO:0000259" key="13">
    <source>
        <dbReference type="Pfam" id="PF02705"/>
    </source>
</evidence>
<evidence type="ECO:0000313" key="16">
    <source>
        <dbReference type="Proteomes" id="UP000218711"/>
    </source>
</evidence>
<feature type="transmembrane region" description="Helical" evidence="12">
    <location>
        <begin position="352"/>
        <end position="377"/>
    </location>
</feature>
<comment type="subcellular location">
    <subcellularLocation>
        <location evidence="12">Cell membrane</location>
        <topology evidence="12">Multi-pass membrane protein</topology>
    </subcellularLocation>
    <subcellularLocation>
        <location evidence="1">Membrane</location>
        <topology evidence="1">Multi-pass membrane protein</topology>
    </subcellularLocation>
</comment>
<dbReference type="AlphaFoldDB" id="A0A2A5SS17"/>
<feature type="transmembrane region" description="Helical" evidence="12">
    <location>
        <begin position="156"/>
        <end position="173"/>
    </location>
</feature>
<evidence type="ECO:0000256" key="3">
    <source>
        <dbReference type="ARBA" id="ARBA00022448"/>
    </source>
</evidence>
<feature type="transmembrane region" description="Helical" evidence="12">
    <location>
        <begin position="64"/>
        <end position="88"/>
    </location>
</feature>
<feature type="transmembrane region" description="Helical" evidence="12">
    <location>
        <begin position="383"/>
        <end position="406"/>
    </location>
</feature>
<feature type="transmembrane region" description="Helical" evidence="12">
    <location>
        <begin position="304"/>
        <end position="331"/>
    </location>
</feature>
<keyword evidence="10 12" id="KW-0406">Ion transport</keyword>
<feature type="transmembrane region" description="Helical" evidence="12">
    <location>
        <begin position="108"/>
        <end position="125"/>
    </location>
</feature>
<evidence type="ECO:0000256" key="2">
    <source>
        <dbReference type="ARBA" id="ARBA00007019"/>
    </source>
</evidence>
<evidence type="ECO:0000256" key="5">
    <source>
        <dbReference type="ARBA" id="ARBA00022538"/>
    </source>
</evidence>
<dbReference type="Pfam" id="PF02705">
    <property type="entry name" value="K_trans"/>
    <property type="match status" value="1"/>
</dbReference>
<feature type="domain" description="K+ potassium transporter integral membrane" evidence="13">
    <location>
        <begin position="28"/>
        <end position="474"/>
    </location>
</feature>
<evidence type="ECO:0000256" key="10">
    <source>
        <dbReference type="ARBA" id="ARBA00023065"/>
    </source>
</evidence>
<feature type="transmembrane region" description="Helical" evidence="12">
    <location>
        <begin position="413"/>
        <end position="435"/>
    </location>
</feature>
<evidence type="ECO:0000256" key="11">
    <source>
        <dbReference type="ARBA" id="ARBA00023136"/>
    </source>
</evidence>
<protein>
    <recommendedName>
        <fullName evidence="12">Probable potassium transport system protein Kup</fullName>
    </recommendedName>
</protein>
<dbReference type="Proteomes" id="UP000218711">
    <property type="component" value="Unassembled WGS sequence"/>
</dbReference>
<dbReference type="EMBL" id="JXKC01000008">
    <property type="protein sequence ID" value="PCS17718.1"/>
    <property type="molecule type" value="Genomic_DNA"/>
</dbReference>
<evidence type="ECO:0000256" key="9">
    <source>
        <dbReference type="ARBA" id="ARBA00022989"/>
    </source>
</evidence>
<name>A0A2A5SS17_LACLC</name>
<keyword evidence="3 12" id="KW-0813">Transport</keyword>
<keyword evidence="5 12" id="KW-0633">Potassium transport</keyword>
<dbReference type="InterPro" id="IPR003855">
    <property type="entry name" value="K+_transporter"/>
</dbReference>
<keyword evidence="8 12" id="KW-0630">Potassium</keyword>
<keyword evidence="4 12" id="KW-1003">Cell membrane</keyword>
<organism evidence="15 16">
    <name type="scientific">Lactococcus cremoris subsp. tructae</name>
    <dbReference type="NCBI Taxonomy" id="542833"/>
    <lineage>
        <taxon>Bacteria</taxon>
        <taxon>Bacillati</taxon>
        <taxon>Bacillota</taxon>
        <taxon>Bacilli</taxon>
        <taxon>Lactobacillales</taxon>
        <taxon>Streptococcaceae</taxon>
        <taxon>Lactococcus</taxon>
    </lineage>
</organism>
<feature type="transmembrane region" description="Helical" evidence="12">
    <location>
        <begin position="441"/>
        <end position="458"/>
    </location>
</feature>
<reference evidence="15 16" key="1">
    <citation type="submission" date="2014-12" db="EMBL/GenBank/DDBJ databases">
        <title>Draft genome sequences of 10 type strains of Lactococcus.</title>
        <authorList>
            <person name="Sun Z."/>
            <person name="Zhong Z."/>
            <person name="Liu W."/>
            <person name="Zhang W."/>
            <person name="Zhang H."/>
        </authorList>
    </citation>
    <scope>NUCLEOTIDE SEQUENCE [LARGE SCALE GENOMIC DNA]</scope>
    <source>
        <strain evidence="15 16">DSM 21502</strain>
    </source>
</reference>
<feature type="transmembrane region" description="Helical" evidence="12">
    <location>
        <begin position="21"/>
        <end position="44"/>
    </location>
</feature>
<keyword evidence="6 12" id="KW-0812">Transmembrane</keyword>
<dbReference type="InterPro" id="IPR053951">
    <property type="entry name" value="K_trans_N"/>
</dbReference>
<dbReference type="GO" id="GO:0015079">
    <property type="term" value="F:potassium ion transmembrane transporter activity"/>
    <property type="evidence" value="ECO:0007669"/>
    <property type="project" value="UniProtKB-UniRule"/>
</dbReference>
<evidence type="ECO:0000256" key="4">
    <source>
        <dbReference type="ARBA" id="ARBA00022475"/>
    </source>
</evidence>